<dbReference type="PRINTS" id="PR00368">
    <property type="entry name" value="FADPNR"/>
</dbReference>
<dbReference type="NCBIfam" id="TIGR00275">
    <property type="entry name" value="aminoacetone oxidase family FAD-binding enzyme"/>
    <property type="match status" value="1"/>
</dbReference>
<comment type="caution">
    <text evidence="6">The sequence shown here is derived from an EMBL/GenBank/DDBJ whole genome shotgun (WGS) entry which is preliminary data.</text>
</comment>
<evidence type="ECO:0000256" key="2">
    <source>
        <dbReference type="ARBA" id="ARBA00022630"/>
    </source>
</evidence>
<accession>A0A0G0NJE0</accession>
<dbReference type="SUPFAM" id="SSF51905">
    <property type="entry name" value="FAD/NAD(P)-binding domain"/>
    <property type="match status" value="1"/>
</dbReference>
<dbReference type="Pfam" id="PF22780">
    <property type="entry name" value="HI0933_like_1st"/>
    <property type="match status" value="1"/>
</dbReference>
<dbReference type="AlphaFoldDB" id="A0A0G0NJE0"/>
<organism evidence="6 7">
    <name type="scientific">Candidatus Wolfebacteria bacterium GW2011_GWC2_39_22</name>
    <dbReference type="NCBI Taxonomy" id="1619013"/>
    <lineage>
        <taxon>Bacteria</taxon>
        <taxon>Candidatus Wolfeibacteriota</taxon>
    </lineage>
</organism>
<dbReference type="InterPro" id="IPR036188">
    <property type="entry name" value="FAD/NAD-bd_sf"/>
</dbReference>
<dbReference type="PANTHER" id="PTHR42887">
    <property type="entry name" value="OS12G0638800 PROTEIN"/>
    <property type="match status" value="1"/>
</dbReference>
<dbReference type="Proteomes" id="UP000034665">
    <property type="component" value="Unassembled WGS sequence"/>
</dbReference>
<dbReference type="PATRIC" id="fig|1619013.3.peg.522"/>
<evidence type="ECO:0000256" key="3">
    <source>
        <dbReference type="ARBA" id="ARBA00022827"/>
    </source>
</evidence>
<name>A0A0G0NJE0_9BACT</name>
<keyword evidence="3" id="KW-0274">FAD</keyword>
<sequence length="425" mass="46421">MKNRHYYDVAVIGGGPAGMMAAGRAAELGARVILVEKNTELGKKLLITGGGRCNLTNAEPDARKFVEKLGKNGKFFFSPLATFGTQQTVEFFERFGVKTKVEDRSRVFPVSNDAADVLKALEEYMRNGKVFVFKEAVAAGFNKREDRLTQLILKGADVEAGAYVLATGGRSRPETGATGEGLKWATALGHHVLNPFPALVPLKISDNWVKLTQGLSMDNVAVTLRVNGKKDAARTGNILFTHFGMSGPAILDISKRVGEVLKNKTDNVILTLDLKPAMSIAQLDERLQKDFKKFQNKAFRNSLDDLLPRKLIPAIIKMTQINPNKPVHEITREDRLKLVKLLKDLRMSPIGLLGFDKAIASSGGVDLAEVDSKTMGSKIIKNLYLAGDVLDIDAPTGGFNLQLCWSTGYVAGEYAARTAGRKEEE</sequence>
<feature type="domain" description="RsdA/BaiN/AoA(So)-like insert" evidence="5">
    <location>
        <begin position="197"/>
        <end position="359"/>
    </location>
</feature>
<comment type="cofactor">
    <cofactor evidence="1">
        <name>FAD</name>
        <dbReference type="ChEBI" id="CHEBI:57692"/>
    </cofactor>
</comment>
<protein>
    <submittedName>
        <fullName evidence="6">HI0933 family protein</fullName>
    </submittedName>
</protein>
<dbReference type="InterPro" id="IPR004792">
    <property type="entry name" value="BaiN-like"/>
</dbReference>
<proteinExistence type="predicted"/>
<gene>
    <name evidence="6" type="ORF">UT41_C0001G0505</name>
</gene>
<dbReference type="Gene3D" id="3.50.50.60">
    <property type="entry name" value="FAD/NAD(P)-binding domain"/>
    <property type="match status" value="1"/>
</dbReference>
<reference evidence="6 7" key="1">
    <citation type="journal article" date="2015" name="Nature">
        <title>rRNA introns, odd ribosomes, and small enigmatic genomes across a large radiation of phyla.</title>
        <authorList>
            <person name="Brown C.T."/>
            <person name="Hug L.A."/>
            <person name="Thomas B.C."/>
            <person name="Sharon I."/>
            <person name="Castelle C.J."/>
            <person name="Singh A."/>
            <person name="Wilkins M.J."/>
            <person name="Williams K.H."/>
            <person name="Banfield J.F."/>
        </authorList>
    </citation>
    <scope>NUCLEOTIDE SEQUENCE [LARGE SCALE GENOMIC DNA]</scope>
</reference>
<evidence type="ECO:0000256" key="1">
    <source>
        <dbReference type="ARBA" id="ARBA00001974"/>
    </source>
</evidence>
<dbReference type="InterPro" id="IPR055178">
    <property type="entry name" value="RsdA/BaiN/AoA(So)-like_dom"/>
</dbReference>
<dbReference type="PANTHER" id="PTHR42887:SF2">
    <property type="entry name" value="OS12G0638800 PROTEIN"/>
    <property type="match status" value="1"/>
</dbReference>
<evidence type="ECO:0000313" key="6">
    <source>
        <dbReference type="EMBL" id="KKR12961.1"/>
    </source>
</evidence>
<dbReference type="SUPFAM" id="SSF160996">
    <property type="entry name" value="HI0933 insert domain-like"/>
    <property type="match status" value="1"/>
</dbReference>
<keyword evidence="2" id="KW-0285">Flavoprotein</keyword>
<dbReference type="Gene3D" id="1.10.8.260">
    <property type="entry name" value="HI0933 insert domain-like"/>
    <property type="match status" value="1"/>
</dbReference>
<evidence type="ECO:0000313" key="7">
    <source>
        <dbReference type="Proteomes" id="UP000034665"/>
    </source>
</evidence>
<feature type="domain" description="RsdA/BaiN/AoA(So)-like Rossmann fold-like" evidence="4">
    <location>
        <begin position="8"/>
        <end position="413"/>
    </location>
</feature>
<dbReference type="Gene3D" id="2.40.30.10">
    <property type="entry name" value="Translation factors"/>
    <property type="match status" value="1"/>
</dbReference>
<evidence type="ECO:0000259" key="4">
    <source>
        <dbReference type="Pfam" id="PF03486"/>
    </source>
</evidence>
<dbReference type="STRING" id="1619013.UT41_C0001G0505"/>
<evidence type="ECO:0000259" key="5">
    <source>
        <dbReference type="Pfam" id="PF22780"/>
    </source>
</evidence>
<dbReference type="EMBL" id="LBWR01000001">
    <property type="protein sequence ID" value="KKR12961.1"/>
    <property type="molecule type" value="Genomic_DNA"/>
</dbReference>
<dbReference type="Pfam" id="PF03486">
    <property type="entry name" value="HI0933_like"/>
    <property type="match status" value="1"/>
</dbReference>
<dbReference type="InterPro" id="IPR023166">
    <property type="entry name" value="BaiN-like_dom_sf"/>
</dbReference>
<dbReference type="InterPro" id="IPR057661">
    <property type="entry name" value="RsdA/BaiN/AoA(So)_Rossmann"/>
</dbReference>
<dbReference type="PRINTS" id="PR00411">
    <property type="entry name" value="PNDRDTASEI"/>
</dbReference>